<dbReference type="Gene3D" id="3.90.79.10">
    <property type="entry name" value="Nucleoside Triphosphate Pyrophosphohydrolase"/>
    <property type="match status" value="1"/>
</dbReference>
<dbReference type="AlphaFoldDB" id="A0AA42BYU5"/>
<name>A0AA42BYU5_9MYCO</name>
<evidence type="ECO:0000256" key="6">
    <source>
        <dbReference type="ARBA" id="ARBA00022842"/>
    </source>
</evidence>
<comment type="function">
    <text evidence="10">Catalyzes the 1,3-allylic rearrangement of the homoallylic substrate isopentenyl (IPP) to its highly electrophilic allylic isomer, dimethylallyl diphosphate (DMAPP).</text>
</comment>
<feature type="active site" evidence="10 11">
    <location>
        <position position="68"/>
    </location>
</feature>
<feature type="binding site" evidence="10">
    <location>
        <position position="88"/>
    </location>
    <ligand>
        <name>Mg(2+)</name>
        <dbReference type="ChEBI" id="CHEBI:18420"/>
    </ligand>
</feature>
<reference evidence="13" key="1">
    <citation type="submission" date="2020-07" db="EMBL/GenBank/DDBJ databases">
        <authorList>
            <person name="Pettersson B.M.F."/>
            <person name="Behra P.R.K."/>
            <person name="Ramesh M."/>
            <person name="Das S."/>
            <person name="Dasgupta S."/>
            <person name="Kirsebom L.A."/>
        </authorList>
    </citation>
    <scope>NUCLEOTIDE SEQUENCE</scope>
    <source>
        <strain evidence="13">CCUG 55640</strain>
    </source>
</reference>
<feature type="binding site" evidence="10">
    <location>
        <position position="113"/>
    </location>
    <ligand>
        <name>Mn(2+)</name>
        <dbReference type="ChEBI" id="CHEBI:29035"/>
    </ligand>
</feature>
<keyword evidence="5 10" id="KW-0479">Metal-binding</keyword>
<dbReference type="GO" id="GO:0005737">
    <property type="term" value="C:cytoplasm"/>
    <property type="evidence" value="ECO:0007669"/>
    <property type="project" value="UniProtKB-SubCell"/>
</dbReference>
<feature type="active site" evidence="10 11">
    <location>
        <position position="115"/>
    </location>
</feature>
<comment type="cofactor">
    <cofactor evidence="10">
        <name>Mg(2+)</name>
        <dbReference type="ChEBI" id="CHEBI:18420"/>
    </cofactor>
    <text evidence="10">Binds 1 Mg(2+) ion per subunit. The magnesium ion binds only when substrate is bound.</text>
</comment>
<keyword evidence="9 10" id="KW-0413">Isomerase</keyword>
<dbReference type="InterPro" id="IPR011876">
    <property type="entry name" value="IsopentenylPP_isomerase_typ1"/>
</dbReference>
<dbReference type="GO" id="GO:0046872">
    <property type="term" value="F:metal ion binding"/>
    <property type="evidence" value="ECO:0007669"/>
    <property type="project" value="UniProtKB-KW"/>
</dbReference>
<dbReference type="InterPro" id="IPR000086">
    <property type="entry name" value="NUDIX_hydrolase_dom"/>
</dbReference>
<feature type="binding site" evidence="10">
    <location>
        <position position="26"/>
    </location>
    <ligand>
        <name>Mn(2+)</name>
        <dbReference type="ChEBI" id="CHEBI:29035"/>
    </ligand>
</feature>
<evidence type="ECO:0000256" key="11">
    <source>
        <dbReference type="PIRSR" id="PIRSR018427-1"/>
    </source>
</evidence>
<dbReference type="RefSeq" id="WP_083141018.1">
    <property type="nucleotide sequence ID" value="NZ_JACKVH010000015.1"/>
</dbReference>
<evidence type="ECO:0000256" key="10">
    <source>
        <dbReference type="HAMAP-Rule" id="MF_00202"/>
    </source>
</evidence>
<evidence type="ECO:0000256" key="8">
    <source>
        <dbReference type="ARBA" id="ARBA00023229"/>
    </source>
</evidence>
<evidence type="ECO:0000256" key="1">
    <source>
        <dbReference type="ARBA" id="ARBA00004826"/>
    </source>
</evidence>
<keyword evidence="6 10" id="KW-0460">Magnesium</keyword>
<comment type="caution">
    <text evidence="13">The sequence shown here is derived from an EMBL/GenBank/DDBJ whole genome shotgun (WGS) entry which is preliminary data.</text>
</comment>
<sequence>MHDEEQLILVDGDDREIASVPKADAHLGSGVLHRAFSLFVFNPQGELLVQQRAPVKRLWPGYWSNTCCSHPRRGEKMQRAIVRRLREELGMTAELRFLFKFEYHAQYDAHGAEHELCSVYAGWSAERPCANVDEIAAWRYVAPQALQAEIVRAPERFTPWFKIEWARVLRAHSWVLAANLLRTLPDNSADIDPFDQAGRG</sequence>
<comment type="catalytic activity">
    <reaction evidence="10">
        <text>isopentenyl diphosphate = dimethylallyl diphosphate</text>
        <dbReference type="Rhea" id="RHEA:23284"/>
        <dbReference type="ChEBI" id="CHEBI:57623"/>
        <dbReference type="ChEBI" id="CHEBI:128769"/>
        <dbReference type="EC" id="5.3.3.2"/>
    </reaction>
</comment>
<dbReference type="PANTHER" id="PTHR10885">
    <property type="entry name" value="ISOPENTENYL-DIPHOSPHATE DELTA-ISOMERASE"/>
    <property type="match status" value="1"/>
</dbReference>
<comment type="subcellular location">
    <subcellularLocation>
        <location evidence="10">Cytoplasm</location>
    </subcellularLocation>
</comment>
<evidence type="ECO:0000259" key="12">
    <source>
        <dbReference type="PROSITE" id="PS51462"/>
    </source>
</evidence>
<evidence type="ECO:0000256" key="4">
    <source>
        <dbReference type="ARBA" id="ARBA00022490"/>
    </source>
</evidence>
<proteinExistence type="inferred from homology"/>
<dbReference type="CDD" id="cd02885">
    <property type="entry name" value="NUDIX_IPP_Isomerase"/>
    <property type="match status" value="1"/>
</dbReference>
<feature type="domain" description="Nudix hydrolase" evidence="12">
    <location>
        <begin position="31"/>
        <end position="163"/>
    </location>
</feature>
<evidence type="ECO:0000256" key="9">
    <source>
        <dbReference type="ARBA" id="ARBA00023235"/>
    </source>
</evidence>
<protein>
    <recommendedName>
        <fullName evidence="3 10">Isopentenyl-diphosphate Delta-isomerase</fullName>
        <shortName evidence="10">IPP isomerase</shortName>
        <ecNumber evidence="3 10">5.3.3.2</ecNumber>
    </recommendedName>
    <alternativeName>
        <fullName evidence="10">IPP:DMAPP isomerase</fullName>
    </alternativeName>
    <alternativeName>
        <fullName evidence="10">Isopentenyl pyrophosphate isomerase</fullName>
    </alternativeName>
</protein>
<organism evidence="13 14">
    <name type="scientific">Mycobacterium alsense</name>
    <dbReference type="NCBI Taxonomy" id="324058"/>
    <lineage>
        <taxon>Bacteria</taxon>
        <taxon>Bacillati</taxon>
        <taxon>Actinomycetota</taxon>
        <taxon>Actinomycetes</taxon>
        <taxon>Mycobacteriales</taxon>
        <taxon>Mycobacteriaceae</taxon>
        <taxon>Mycobacterium</taxon>
    </lineage>
</organism>
<dbReference type="NCBIfam" id="NF002995">
    <property type="entry name" value="PRK03759.1"/>
    <property type="match status" value="1"/>
</dbReference>
<dbReference type="PROSITE" id="PS51462">
    <property type="entry name" value="NUDIX"/>
    <property type="match status" value="1"/>
</dbReference>
<feature type="binding site" evidence="10">
    <location>
        <position position="33"/>
    </location>
    <ligand>
        <name>Mn(2+)</name>
        <dbReference type="ChEBI" id="CHEBI:29035"/>
    </ligand>
</feature>
<evidence type="ECO:0000256" key="7">
    <source>
        <dbReference type="ARBA" id="ARBA00023211"/>
    </source>
</evidence>
<accession>A0AA42BYU5</accession>
<evidence type="ECO:0000256" key="3">
    <source>
        <dbReference type="ARBA" id="ARBA00012057"/>
    </source>
</evidence>
<feature type="binding site" evidence="10">
    <location>
        <position position="115"/>
    </location>
    <ligand>
        <name>Mn(2+)</name>
        <dbReference type="ChEBI" id="CHEBI:29035"/>
    </ligand>
</feature>
<dbReference type="GO" id="GO:0050992">
    <property type="term" value="P:dimethylallyl diphosphate biosynthetic process"/>
    <property type="evidence" value="ECO:0007669"/>
    <property type="project" value="UniProtKB-UniRule"/>
</dbReference>
<dbReference type="InterPro" id="IPR056375">
    <property type="entry name" value="Idi_bact"/>
</dbReference>
<comment type="pathway">
    <text evidence="1 10">Isoprenoid biosynthesis; dimethylallyl diphosphate biosynthesis; dimethylallyl diphosphate from isopentenyl diphosphate: step 1/1.</text>
</comment>
<dbReference type="EC" id="5.3.3.2" evidence="3 10"/>
<gene>
    <name evidence="10 13" type="primary">idi</name>
    <name evidence="13" type="ORF">H7K38_16480</name>
</gene>
<comment type="cofactor">
    <cofactor evidence="10">
        <name>Mn(2+)</name>
        <dbReference type="ChEBI" id="CHEBI:29035"/>
    </cofactor>
    <text evidence="10">Binds 1 Mn(2+) ion per subunit.</text>
</comment>
<evidence type="ECO:0000256" key="5">
    <source>
        <dbReference type="ARBA" id="ARBA00022723"/>
    </source>
</evidence>
<evidence type="ECO:0000313" key="14">
    <source>
        <dbReference type="Proteomes" id="UP001141650"/>
    </source>
</evidence>
<dbReference type="Proteomes" id="UP001141650">
    <property type="component" value="Unassembled WGS sequence"/>
</dbReference>
<dbReference type="GO" id="GO:0004452">
    <property type="term" value="F:isopentenyl-diphosphate delta-isomerase activity"/>
    <property type="evidence" value="ECO:0007669"/>
    <property type="project" value="UniProtKB-UniRule"/>
</dbReference>
<dbReference type="SUPFAM" id="SSF55811">
    <property type="entry name" value="Nudix"/>
    <property type="match status" value="1"/>
</dbReference>
<dbReference type="GO" id="GO:0008299">
    <property type="term" value="P:isoprenoid biosynthetic process"/>
    <property type="evidence" value="ECO:0007669"/>
    <property type="project" value="UniProtKB-UniRule"/>
</dbReference>
<dbReference type="EMBL" id="JACKVH010000015">
    <property type="protein sequence ID" value="MCV7380245.1"/>
    <property type="molecule type" value="Genomic_DNA"/>
</dbReference>
<dbReference type="InterPro" id="IPR015797">
    <property type="entry name" value="NUDIX_hydrolase-like_dom_sf"/>
</dbReference>
<evidence type="ECO:0000256" key="2">
    <source>
        <dbReference type="ARBA" id="ARBA00007579"/>
    </source>
</evidence>
<feature type="binding site" evidence="10">
    <location>
        <position position="70"/>
    </location>
    <ligand>
        <name>Mn(2+)</name>
        <dbReference type="ChEBI" id="CHEBI:29035"/>
    </ligand>
</feature>
<evidence type="ECO:0000313" key="13">
    <source>
        <dbReference type="EMBL" id="MCV7380245.1"/>
    </source>
</evidence>
<keyword evidence="4 10" id="KW-0963">Cytoplasm</keyword>
<dbReference type="Pfam" id="PF00293">
    <property type="entry name" value="NUDIX"/>
    <property type="match status" value="1"/>
</dbReference>
<reference evidence="13" key="2">
    <citation type="journal article" date="2022" name="BMC Genomics">
        <title>Comparative genome analysis of mycobacteria focusing on tRNA and non-coding RNA.</title>
        <authorList>
            <person name="Behra P.R.K."/>
            <person name="Pettersson B.M.F."/>
            <person name="Ramesh M."/>
            <person name="Das S."/>
            <person name="Dasgupta S."/>
            <person name="Kirsebom L.A."/>
        </authorList>
    </citation>
    <scope>NUCLEOTIDE SEQUENCE</scope>
    <source>
        <strain evidence="13">CCUG 55640</strain>
    </source>
</reference>
<dbReference type="HAMAP" id="MF_00202">
    <property type="entry name" value="Idi"/>
    <property type="match status" value="1"/>
</dbReference>
<dbReference type="NCBIfam" id="TIGR02150">
    <property type="entry name" value="IPP_isom_1"/>
    <property type="match status" value="1"/>
</dbReference>
<dbReference type="PANTHER" id="PTHR10885:SF0">
    <property type="entry name" value="ISOPENTENYL-DIPHOSPHATE DELTA-ISOMERASE"/>
    <property type="match status" value="1"/>
</dbReference>
<keyword evidence="8 10" id="KW-0414">Isoprene biosynthesis</keyword>
<keyword evidence="7 10" id="KW-0464">Manganese</keyword>
<comment type="similarity">
    <text evidence="2 10">Belongs to the IPP isomerase type 1 family.</text>
</comment>
<dbReference type="PIRSF" id="PIRSF018427">
    <property type="entry name" value="Isopntndiph_ism"/>
    <property type="match status" value="1"/>
</dbReference>